<organism evidence="2 3">
    <name type="scientific">Nitrosomonas ureae</name>
    <dbReference type="NCBI Taxonomy" id="44577"/>
    <lineage>
        <taxon>Bacteria</taxon>
        <taxon>Pseudomonadati</taxon>
        <taxon>Pseudomonadota</taxon>
        <taxon>Betaproteobacteria</taxon>
        <taxon>Nitrosomonadales</taxon>
        <taxon>Nitrosomonadaceae</taxon>
        <taxon>Nitrosomonas</taxon>
    </lineage>
</organism>
<feature type="domain" description="DUF4935" evidence="1">
    <location>
        <begin position="6"/>
        <end position="185"/>
    </location>
</feature>
<name>A0A1H5SZ53_9PROT</name>
<evidence type="ECO:0000313" key="2">
    <source>
        <dbReference type="EMBL" id="SEF55809.1"/>
    </source>
</evidence>
<reference evidence="2 3" key="1">
    <citation type="submission" date="2016-10" db="EMBL/GenBank/DDBJ databases">
        <authorList>
            <person name="de Groot N.N."/>
        </authorList>
    </citation>
    <scope>NUCLEOTIDE SEQUENCE [LARGE SCALE GENOMIC DNA]</scope>
    <source>
        <strain evidence="2 3">Nm13</strain>
    </source>
</reference>
<dbReference type="EMBL" id="FNUX01000003">
    <property type="protein sequence ID" value="SEF55809.1"/>
    <property type="molecule type" value="Genomic_DNA"/>
</dbReference>
<sequence>MSQMNVFIDTNVFLSFYHLTNDDLEELRKLKALLEKGSVVLHLPNQTVDEYWRNRETKIAAALKSLKDQKLNLQFPAICKDYEEYISLRGLQKDFERQHSSLVDQVSKDIENNSLKADVVIEELFEKSTPIKLSEKLVSKSKFRMSVGNPPGKNGSLGDAINWEALLESVPDEKDLYLIADDRDYFSILDENKPKEFLIREWKMKKSADVFFYRRLAPFFKEHYPNIKLASEFEKEMAVQQLVGSRSFVTTHSAVAKLSGFENFSQSQVSEIIDAALTNNQVNWILGDNDVFEFITKFAVDYKKEIDEEVYQRLIEEIKKRKPAADEDDDLPF</sequence>
<dbReference type="InterPro" id="IPR029060">
    <property type="entry name" value="PIN-like_dom_sf"/>
</dbReference>
<protein>
    <recommendedName>
        <fullName evidence="1">DUF4935 domain-containing protein</fullName>
    </recommendedName>
</protein>
<dbReference type="Proteomes" id="UP000236753">
    <property type="component" value="Unassembled WGS sequence"/>
</dbReference>
<dbReference type="InterPro" id="IPR032557">
    <property type="entry name" value="DUF4935"/>
</dbReference>
<dbReference type="SUPFAM" id="SSF88723">
    <property type="entry name" value="PIN domain-like"/>
    <property type="match status" value="1"/>
</dbReference>
<dbReference type="Pfam" id="PF16289">
    <property type="entry name" value="PIN_12"/>
    <property type="match status" value="1"/>
</dbReference>
<evidence type="ECO:0000313" key="3">
    <source>
        <dbReference type="Proteomes" id="UP000236753"/>
    </source>
</evidence>
<evidence type="ECO:0000259" key="1">
    <source>
        <dbReference type="Pfam" id="PF16289"/>
    </source>
</evidence>
<dbReference type="RefSeq" id="WP_103965637.1">
    <property type="nucleotide sequence ID" value="NZ_FNUX01000003.1"/>
</dbReference>
<gene>
    <name evidence="2" type="ORF">SAMN05216334_103164</name>
</gene>
<proteinExistence type="predicted"/>
<dbReference type="OrthoDB" id="569642at2"/>
<accession>A0A1H5SZ53</accession>
<dbReference type="AlphaFoldDB" id="A0A1H5SZ53"/>